<dbReference type="GeneID" id="96751141"/>
<comment type="subcellular location">
    <subcellularLocation>
        <location evidence="1">Cell membrane</location>
        <topology evidence="1">Single-pass membrane protein</topology>
    </subcellularLocation>
</comment>
<evidence type="ECO:0000256" key="9">
    <source>
        <dbReference type="ARBA" id="ARBA00023136"/>
    </source>
</evidence>
<dbReference type="PANTHER" id="PTHR40765:SF2">
    <property type="entry name" value="ESX-2 SECRETION SYSTEM ATPASE ECCB2"/>
    <property type="match status" value="1"/>
</dbReference>
<dbReference type="InterPro" id="IPR042485">
    <property type="entry name" value="T7SS_EccB_R3"/>
</dbReference>
<keyword evidence="8" id="KW-1133">Transmembrane helix</keyword>
<dbReference type="GO" id="GO:0005576">
    <property type="term" value="C:extracellular region"/>
    <property type="evidence" value="ECO:0007669"/>
    <property type="project" value="TreeGrafter"/>
</dbReference>
<dbReference type="Proteomes" id="UP000325598">
    <property type="component" value="Unassembled WGS sequence"/>
</dbReference>
<evidence type="ECO:0000256" key="3">
    <source>
        <dbReference type="ARBA" id="ARBA00022475"/>
    </source>
</evidence>
<dbReference type="OrthoDB" id="3847604at2"/>
<dbReference type="PANTHER" id="PTHR40765">
    <property type="entry name" value="ESX-2 SECRETION SYSTEM ATPASE ECCB2"/>
    <property type="match status" value="1"/>
</dbReference>
<keyword evidence="6" id="KW-0378">Hydrolase</keyword>
<dbReference type="GO" id="GO:0005524">
    <property type="term" value="F:ATP binding"/>
    <property type="evidence" value="ECO:0007669"/>
    <property type="project" value="UniProtKB-KW"/>
</dbReference>
<name>A0A5J4LHE8_9ACTN</name>
<dbReference type="Gene3D" id="2.40.50.910">
    <property type="entry name" value="Type VII secretion system EccB, repeat 3 domain"/>
    <property type="match status" value="1"/>
</dbReference>
<keyword evidence="9" id="KW-0472">Membrane</keyword>
<dbReference type="RefSeq" id="WP_086720967.1">
    <property type="nucleotide sequence ID" value="NZ_BLAG01000012.1"/>
</dbReference>
<dbReference type="Gene3D" id="3.30.2390.20">
    <property type="entry name" value="Type VII secretion system EccB, repeat 1 domain"/>
    <property type="match status" value="1"/>
</dbReference>
<evidence type="ECO:0000256" key="1">
    <source>
        <dbReference type="ARBA" id="ARBA00004162"/>
    </source>
</evidence>
<keyword evidence="7" id="KW-0067">ATP-binding</keyword>
<evidence type="ECO:0000313" key="10">
    <source>
        <dbReference type="EMBL" id="GES31924.1"/>
    </source>
</evidence>
<gene>
    <name evidence="10" type="ORF">San01_44110</name>
</gene>
<proteinExistence type="inferred from homology"/>
<evidence type="ECO:0000256" key="2">
    <source>
        <dbReference type="ARBA" id="ARBA00008149"/>
    </source>
</evidence>
<comment type="caution">
    <text evidence="10">The sequence shown here is derived from an EMBL/GenBank/DDBJ whole genome shotgun (WGS) entry which is preliminary data.</text>
</comment>
<keyword evidence="11" id="KW-1185">Reference proteome</keyword>
<dbReference type="Pfam" id="PF05108">
    <property type="entry name" value="T7SS_ESX1_EccB"/>
    <property type="match status" value="2"/>
</dbReference>
<evidence type="ECO:0000256" key="5">
    <source>
        <dbReference type="ARBA" id="ARBA00022741"/>
    </source>
</evidence>
<dbReference type="GO" id="GO:0005886">
    <property type="term" value="C:plasma membrane"/>
    <property type="evidence" value="ECO:0007669"/>
    <property type="project" value="UniProtKB-SubCell"/>
</dbReference>
<protein>
    <submittedName>
        <fullName evidence="10">Type VII secretion protein EccB</fullName>
    </submittedName>
</protein>
<dbReference type="AlphaFoldDB" id="A0A5J4LHE8"/>
<dbReference type="InterPro" id="IPR007795">
    <property type="entry name" value="T7SS_EccB"/>
</dbReference>
<evidence type="ECO:0000313" key="11">
    <source>
        <dbReference type="Proteomes" id="UP000325598"/>
    </source>
</evidence>
<keyword evidence="5" id="KW-0547">Nucleotide-binding</keyword>
<reference evidence="10 11" key="1">
    <citation type="submission" date="2019-10" db="EMBL/GenBank/DDBJ databases">
        <title>Whole genome shotgun sequence of Streptomyces angustmyceticus NBRC 3934.</title>
        <authorList>
            <person name="Hosoyama A."/>
            <person name="Ichikawa N."/>
            <person name="Kimura A."/>
            <person name="Kitahashi Y."/>
            <person name="Komaki H."/>
            <person name="Uohara A."/>
        </authorList>
    </citation>
    <scope>NUCLEOTIDE SEQUENCE [LARGE SCALE GENOMIC DNA]</scope>
    <source>
        <strain evidence="10 11">NBRC 3934</strain>
    </source>
</reference>
<evidence type="ECO:0000256" key="8">
    <source>
        <dbReference type="ARBA" id="ARBA00022989"/>
    </source>
</evidence>
<keyword evidence="4" id="KW-0812">Transmembrane</keyword>
<keyword evidence="3" id="KW-1003">Cell membrane</keyword>
<dbReference type="InterPro" id="IPR044857">
    <property type="entry name" value="T7SS_EccB_R1"/>
</dbReference>
<sequence length="545" mass="57861">MASRRDELNAYSFARKRTNAAFLKPLPNGSIESAPKPLKAVVPSVVVGVLMLVGFGACGILKPVAPQGWDEVGKNVIVGDESTTRYVVLKGKGGKGQKLLHPILNLASARLLIDPKFQVVKVKESELDGKIPHGPALGIPYAPDRLPSPEDADKPKTWAVCDRPGASAGAKPQQAVFVLAGKDKKLVEGKGKLDLHQALYVEDPQGKRWLVDHNGMAFGFDSTRMGWSPAGGKEEGDAALRRIIFGSNAVPQKVSKQFMATLLPVPEQLSLSMPMVEGAGAETSDPKVPQKARRVGSILQDSSGDKYVVERDGVEKVSKFVANLLEEGANAKKLHPDGSRLTPVPIAAGSIDPKTDDAGNPTTFLGKVFGDIDSPWPTETQSAANDFAHGSQTGGLTSPTDHGVSCSVYNGTNHKYPGGEEKRLGYPNGVPDMQTWIGTDYPAKMASGSSSYVTPGSGLLYTEVPTPQAKSGSLFLATDTGLRYSIPRNNDSANKAGSDKEELDKSRLHLGYGGTHPPLILKAWSSLLSEGPSLDINSAMKPQSS</sequence>
<comment type="similarity">
    <text evidence="2">Belongs to the EccB family.</text>
</comment>
<evidence type="ECO:0000256" key="4">
    <source>
        <dbReference type="ARBA" id="ARBA00022692"/>
    </source>
</evidence>
<accession>A0A5J4LHE8</accession>
<dbReference type="GO" id="GO:0016787">
    <property type="term" value="F:hydrolase activity"/>
    <property type="evidence" value="ECO:0007669"/>
    <property type="project" value="UniProtKB-KW"/>
</dbReference>
<dbReference type="EMBL" id="BLAG01000012">
    <property type="protein sequence ID" value="GES31924.1"/>
    <property type="molecule type" value="Genomic_DNA"/>
</dbReference>
<organism evidence="10 11">
    <name type="scientific">Streptomyces angustmyceticus</name>
    <dbReference type="NCBI Taxonomy" id="285578"/>
    <lineage>
        <taxon>Bacteria</taxon>
        <taxon>Bacillati</taxon>
        <taxon>Actinomycetota</taxon>
        <taxon>Actinomycetes</taxon>
        <taxon>Kitasatosporales</taxon>
        <taxon>Streptomycetaceae</taxon>
        <taxon>Streptomyces</taxon>
    </lineage>
</organism>
<evidence type="ECO:0000256" key="7">
    <source>
        <dbReference type="ARBA" id="ARBA00022840"/>
    </source>
</evidence>
<evidence type="ECO:0000256" key="6">
    <source>
        <dbReference type="ARBA" id="ARBA00022801"/>
    </source>
</evidence>